<evidence type="ECO:0000313" key="12">
    <source>
        <dbReference type="Proteomes" id="UP000294721"/>
    </source>
</evidence>
<keyword evidence="10" id="KW-0812">Transmembrane</keyword>
<dbReference type="EC" id="1.1.5.4" evidence="9"/>
<accession>A0ABY2C1J9</accession>
<organism evidence="11 12">
    <name type="scientific">Uruburuella suis</name>
    <dbReference type="NCBI Taxonomy" id="252130"/>
    <lineage>
        <taxon>Bacteria</taxon>
        <taxon>Pseudomonadati</taxon>
        <taxon>Pseudomonadota</taxon>
        <taxon>Betaproteobacteria</taxon>
        <taxon>Neisseriales</taxon>
        <taxon>Neisseriaceae</taxon>
        <taxon>Uruburuella</taxon>
    </lineage>
</organism>
<dbReference type="Pfam" id="PF06039">
    <property type="entry name" value="Mqo"/>
    <property type="match status" value="1"/>
</dbReference>
<dbReference type="HAMAP" id="MF_00212">
    <property type="entry name" value="MQO"/>
    <property type="match status" value="1"/>
</dbReference>
<reference evidence="11 12" key="1">
    <citation type="submission" date="2019-03" db="EMBL/GenBank/DDBJ databases">
        <title>Genomic Encyclopedia of Type Strains, Phase IV (KMG-IV): sequencing the most valuable type-strain genomes for metagenomic binning, comparative biology and taxonomic classification.</title>
        <authorList>
            <person name="Goeker M."/>
        </authorList>
    </citation>
    <scope>NUCLEOTIDE SEQUENCE [LARGE SCALE GENOMIC DNA]</scope>
    <source>
        <strain evidence="11 12">DSM 17474</strain>
    </source>
</reference>
<proteinExistence type="inferred from homology"/>
<comment type="catalytic activity">
    <reaction evidence="1 9">
        <text>(S)-malate + a quinone = a quinol + oxaloacetate</text>
        <dbReference type="Rhea" id="RHEA:46012"/>
        <dbReference type="ChEBI" id="CHEBI:15589"/>
        <dbReference type="ChEBI" id="CHEBI:16452"/>
        <dbReference type="ChEBI" id="CHEBI:24646"/>
        <dbReference type="ChEBI" id="CHEBI:132124"/>
        <dbReference type="EC" id="1.1.5.4"/>
    </reaction>
</comment>
<dbReference type="InterPro" id="IPR006231">
    <property type="entry name" value="MQO"/>
</dbReference>
<gene>
    <name evidence="9" type="primary">mqo</name>
    <name evidence="11" type="ORF">EV680_10439</name>
</gene>
<evidence type="ECO:0000256" key="6">
    <source>
        <dbReference type="ARBA" id="ARBA00022630"/>
    </source>
</evidence>
<dbReference type="EMBL" id="SLXE01000004">
    <property type="protein sequence ID" value="TCP09174.1"/>
    <property type="molecule type" value="Genomic_DNA"/>
</dbReference>
<evidence type="ECO:0000256" key="9">
    <source>
        <dbReference type="HAMAP-Rule" id="MF_00212"/>
    </source>
</evidence>
<dbReference type="Gene3D" id="3.30.9.10">
    <property type="entry name" value="D-Amino Acid Oxidase, subunit A, domain 2"/>
    <property type="match status" value="1"/>
</dbReference>
<keyword evidence="8 9" id="KW-0560">Oxidoreductase</keyword>
<protein>
    <recommendedName>
        <fullName evidence="9">Probable malate:quinone oxidoreductase</fullName>
        <ecNumber evidence="9">1.1.5.4</ecNumber>
    </recommendedName>
    <alternativeName>
        <fullName evidence="9">MQO</fullName>
    </alternativeName>
    <alternativeName>
        <fullName evidence="9">Malate dehydrogenase [quinone]</fullName>
    </alternativeName>
</protein>
<keyword evidence="6 9" id="KW-0285">Flavoprotein</keyword>
<keyword evidence="10" id="KW-0472">Membrane</keyword>
<comment type="pathway">
    <text evidence="3 9">Carbohydrate metabolism; tricarboxylic acid cycle; oxaloacetate from (S)-malate (quinone route): step 1/1.</text>
</comment>
<dbReference type="Gene3D" id="3.50.50.60">
    <property type="entry name" value="FAD/NAD(P)-binding domain"/>
    <property type="match status" value="1"/>
</dbReference>
<keyword evidence="12" id="KW-1185">Reference proteome</keyword>
<evidence type="ECO:0000256" key="8">
    <source>
        <dbReference type="ARBA" id="ARBA00023002"/>
    </source>
</evidence>
<comment type="cofactor">
    <cofactor evidence="2 9">
        <name>FAD</name>
        <dbReference type="ChEBI" id="CHEBI:57692"/>
    </cofactor>
</comment>
<comment type="caution">
    <text evidence="11">The sequence shown here is derived from an EMBL/GenBank/DDBJ whole genome shotgun (WGS) entry which is preliminary data.</text>
</comment>
<keyword evidence="10" id="KW-1133">Transmembrane helix</keyword>
<dbReference type="NCBIfam" id="NF003605">
    <property type="entry name" value="PRK05257.1-4"/>
    <property type="match status" value="1"/>
</dbReference>
<dbReference type="SUPFAM" id="SSF51905">
    <property type="entry name" value="FAD/NAD(P)-binding domain"/>
    <property type="match status" value="1"/>
</dbReference>
<keyword evidence="5 9" id="KW-0816">Tricarboxylic acid cycle</keyword>
<dbReference type="NCBIfam" id="NF003603">
    <property type="entry name" value="PRK05257.1-1"/>
    <property type="match status" value="1"/>
</dbReference>
<feature type="transmembrane region" description="Helical" evidence="10">
    <location>
        <begin position="12"/>
        <end position="32"/>
    </location>
</feature>
<dbReference type="PANTHER" id="PTHR43104:SF2">
    <property type="entry name" value="L-2-HYDROXYGLUTARATE DEHYDROGENASE, MITOCHONDRIAL"/>
    <property type="match status" value="1"/>
</dbReference>
<dbReference type="NCBIfam" id="TIGR01320">
    <property type="entry name" value="mal_quin_oxido"/>
    <property type="match status" value="1"/>
</dbReference>
<evidence type="ECO:0000256" key="4">
    <source>
        <dbReference type="ARBA" id="ARBA00006389"/>
    </source>
</evidence>
<evidence type="ECO:0000256" key="7">
    <source>
        <dbReference type="ARBA" id="ARBA00022827"/>
    </source>
</evidence>
<dbReference type="NCBIfam" id="NF009875">
    <property type="entry name" value="PRK13339.1"/>
    <property type="match status" value="1"/>
</dbReference>
<dbReference type="NCBIfam" id="NF003611">
    <property type="entry name" value="PRK05257.3-2"/>
    <property type="match status" value="1"/>
</dbReference>
<dbReference type="InterPro" id="IPR036188">
    <property type="entry name" value="FAD/NAD-bd_sf"/>
</dbReference>
<evidence type="ECO:0000256" key="10">
    <source>
        <dbReference type="SAM" id="Phobius"/>
    </source>
</evidence>
<evidence type="ECO:0000256" key="2">
    <source>
        <dbReference type="ARBA" id="ARBA00001974"/>
    </source>
</evidence>
<sequence>MKSIMKKIIKIFAYLIVAVLAAALIFLNWPLYQRSVPAAENEKPIDVVVIGGGIMSMTLSTFLQELQPDWNIEAFERLDAVGLESSNGWNNAGTGHAAFAELNYTPEKNGVVKTDRAVRITEQFEVSRQFWAHQVRAGRLSSHPQDFINATPHMSFVWGDANIEFLRKRHAALVQQPMFYGMQFSTDQEQIRQWAPLLIEGRDPQQKVAATYMPLGTDVNFGVITNQLTAALQKQPNFKLNLQHEVRALRQNSDKTWNVTVYDLATQTEKTVKAKFVFIGAGGASLKLLQMSGIPEAQNYAGFPVGGQFLSFDNPSLTTQHRAKVYGQAETGAPPMSVPHLDTRFLDGKQTMLFGPFALYSTKFLKNGSWFDLLSSVNIHNVAGMMAVGVENLDLVQYLVQQAMLTDSDRQAELLKYYPSAKPDSWKLITAGQRVQIIKKDLEKGSVLQFGTEIVADKDHTIAALLGASPGASTSPSIMLGLLPKAFPEQMAQGWEARIKEIVPSYGRQINSSPALTNEIRRATSETLQLPYIEVPADLNHPNPAQAMPPVIPAAPAANDEKNLNKEEQAM</sequence>
<evidence type="ECO:0000256" key="1">
    <source>
        <dbReference type="ARBA" id="ARBA00001139"/>
    </source>
</evidence>
<evidence type="ECO:0000256" key="5">
    <source>
        <dbReference type="ARBA" id="ARBA00022532"/>
    </source>
</evidence>
<dbReference type="NCBIfam" id="NF003606">
    <property type="entry name" value="PRK05257.2-1"/>
    <property type="match status" value="1"/>
</dbReference>
<dbReference type="PANTHER" id="PTHR43104">
    <property type="entry name" value="L-2-HYDROXYGLUTARATE DEHYDROGENASE, MITOCHONDRIAL"/>
    <property type="match status" value="1"/>
</dbReference>
<comment type="similarity">
    <text evidence="4 9">Belongs to the MQO family.</text>
</comment>
<keyword evidence="7 9" id="KW-0274">FAD</keyword>
<evidence type="ECO:0000313" key="11">
    <source>
        <dbReference type="EMBL" id="TCP09174.1"/>
    </source>
</evidence>
<evidence type="ECO:0000256" key="3">
    <source>
        <dbReference type="ARBA" id="ARBA00005012"/>
    </source>
</evidence>
<dbReference type="Proteomes" id="UP000294721">
    <property type="component" value="Unassembled WGS sequence"/>
</dbReference>
<name>A0ABY2C1J9_9NEIS</name>